<feature type="compositionally biased region" description="Polar residues" evidence="1">
    <location>
        <begin position="668"/>
        <end position="694"/>
    </location>
</feature>
<feature type="compositionally biased region" description="Basic and acidic residues" evidence="1">
    <location>
        <begin position="196"/>
        <end position="206"/>
    </location>
</feature>
<name>A0A077R0Z9_9BASI</name>
<feature type="compositionally biased region" description="Low complexity" evidence="1">
    <location>
        <begin position="221"/>
        <end position="236"/>
    </location>
</feature>
<feature type="region of interest" description="Disordered" evidence="1">
    <location>
        <begin position="540"/>
        <end position="707"/>
    </location>
</feature>
<feature type="compositionally biased region" description="Polar residues" evidence="1">
    <location>
        <begin position="250"/>
        <end position="272"/>
    </location>
</feature>
<accession>A0A077R0Z9</accession>
<feature type="compositionally biased region" description="Acidic residues" evidence="1">
    <location>
        <begin position="724"/>
        <end position="733"/>
    </location>
</feature>
<protein>
    <submittedName>
        <fullName evidence="2">Uncharacterized protein</fullName>
    </submittedName>
</protein>
<proteinExistence type="predicted"/>
<feature type="compositionally biased region" description="Acidic residues" evidence="1">
    <location>
        <begin position="652"/>
        <end position="661"/>
    </location>
</feature>
<dbReference type="AlphaFoldDB" id="A0A077R0Z9"/>
<organism evidence="2">
    <name type="scientific">Melanopsichium pennsylvanicum 4</name>
    <dbReference type="NCBI Taxonomy" id="1398559"/>
    <lineage>
        <taxon>Eukaryota</taxon>
        <taxon>Fungi</taxon>
        <taxon>Dikarya</taxon>
        <taxon>Basidiomycota</taxon>
        <taxon>Ustilaginomycotina</taxon>
        <taxon>Ustilaginomycetes</taxon>
        <taxon>Ustilaginales</taxon>
        <taxon>Ustilaginaceae</taxon>
        <taxon>Melanopsichium</taxon>
    </lineage>
</organism>
<feature type="region of interest" description="Disordered" evidence="1">
    <location>
        <begin position="250"/>
        <end position="287"/>
    </location>
</feature>
<sequence length="760" mass="79996">MGVSSTARLPSLGAQSIPPLFNHLQHTSNAKVVARWSITIRSFRAVTVPANAWPATDLYDHNFDPRSSSSFSSRANDVKDTAPASGSFSNQTGNPGVGGGGSGAPALTKPRTMWQVWLSDYPGAVFVVVEDTGRVSRAKVWRDWEVGMKKWKREKRKEIEVRKKSEEKAQQGVQIAGEQSIYSTTSANVGAAANEKNAEDETKAPIKDATPTADNSEPMDVDAAASAPDPPKSQSDLSASAIVTSLSTFTSDQASRTGPITSLEQFSPSSPIEESVPLAGPRPTLNLPSHTRYTVSALTSSLSAMLTGLNLPPPHGAPVGTAGPGAWVPRGAAVSIEGLVLEINSQSLNALPGISPALASVSTMDDLSNLVSGGDGKGDGGRGGVDWRVRVGSVVGGGGRSAGAIVEAEFLPVSKMLPESRFMEEFLFSLFPPGLIPSPPPAPANGMAHPPVMRGMSRTVSATGTPRMTSSSVPLSPVANGNAVSLKTMANGSGFGYTIGAGATAPPNRNFNIPIVSDQLWEEVVPRSGEGWRKRIVKRSHQMRIAARAQRRQRKMASPTASSDPGNKKHTKSGVNGGGNDNLFGWQAFGSDAFDEAEPSLAEPRNWEDDDNEDSLSSSDSETEQPLLSATSATGVGGLMGTTVTMQQNAAGDEDDDDDDDRPLGAPTWSNVNRSQSSIPLNSANPFSSATGTAPTPIPTVDEGMQSKKEDTVQLIFQGLRPDDDNEANDGGDGDGWTGIERGRRIAFQYVQMLRAEGII</sequence>
<evidence type="ECO:0000256" key="1">
    <source>
        <dbReference type="SAM" id="MobiDB-lite"/>
    </source>
</evidence>
<reference evidence="2" key="1">
    <citation type="journal article" date="2014" name="Genome Biol. Evol.">
        <title>Gene Loss Rather Than Gene Gain Is Associated with a Host Jump from Monocots to Dicots in the Smut Fungus Melanopsichium pennsylvanicum.</title>
        <authorList>
            <person name="Sharma R."/>
            <person name="Mishra B."/>
            <person name="Runge F."/>
            <person name="Thines M."/>
        </authorList>
    </citation>
    <scope>NUCLEOTIDE SEQUENCE</scope>
    <source>
        <strain evidence="2">4</strain>
    </source>
</reference>
<evidence type="ECO:0000313" key="2">
    <source>
        <dbReference type="EMBL" id="CDI52408.1"/>
    </source>
</evidence>
<feature type="region of interest" description="Disordered" evidence="1">
    <location>
        <begin position="720"/>
        <end position="739"/>
    </location>
</feature>
<dbReference type="EMBL" id="HG529538">
    <property type="protein sequence ID" value="CDI52408.1"/>
    <property type="molecule type" value="Genomic_DNA"/>
</dbReference>
<feature type="region of interest" description="Disordered" evidence="1">
    <location>
        <begin position="69"/>
        <end position="106"/>
    </location>
</feature>
<feature type="region of interest" description="Disordered" evidence="1">
    <location>
        <begin position="191"/>
        <end position="237"/>
    </location>
</feature>